<dbReference type="InterPro" id="IPR002645">
    <property type="entry name" value="STAS_dom"/>
</dbReference>
<dbReference type="SUPFAM" id="SSF52091">
    <property type="entry name" value="SpoIIaa-like"/>
    <property type="match status" value="1"/>
</dbReference>
<keyword evidence="3" id="KW-1185">Reference proteome</keyword>
<reference evidence="3" key="1">
    <citation type="submission" date="2011-03" db="EMBL/GenBank/DDBJ databases">
        <title>Draft genome sequence of Brevundimonas diminuta.</title>
        <authorList>
            <person name="Brown P.J.B."/>
            <person name="Buechlein A."/>
            <person name="Hemmerich C."/>
            <person name="Brun Y.V."/>
        </authorList>
    </citation>
    <scope>NUCLEOTIDE SEQUENCE [LARGE SCALE GENOMIC DNA]</scope>
    <source>
        <strain evidence="3">C19</strain>
    </source>
</reference>
<dbReference type="OrthoDB" id="7280289at2"/>
<name>F4QTA9_9CAUL</name>
<protein>
    <recommendedName>
        <fullName evidence="1">STAS domain-containing protein</fullName>
    </recommendedName>
</protein>
<dbReference type="Pfam" id="PF13466">
    <property type="entry name" value="STAS_2"/>
    <property type="match status" value="1"/>
</dbReference>
<evidence type="ECO:0000259" key="1">
    <source>
        <dbReference type="PROSITE" id="PS50801"/>
    </source>
</evidence>
<dbReference type="InterPro" id="IPR036513">
    <property type="entry name" value="STAS_dom_sf"/>
</dbReference>
<evidence type="ECO:0000313" key="3">
    <source>
        <dbReference type="Proteomes" id="UP000006512"/>
    </source>
</evidence>
<dbReference type="EMBL" id="GL883080">
    <property type="protein sequence ID" value="EGF89979.1"/>
    <property type="molecule type" value="Genomic_DNA"/>
</dbReference>
<feature type="domain" description="STAS" evidence="1">
    <location>
        <begin position="1"/>
        <end position="64"/>
    </location>
</feature>
<proteinExistence type="predicted"/>
<dbReference type="HOGENOM" id="CLU_2857970_0_0_5"/>
<evidence type="ECO:0000313" key="2">
    <source>
        <dbReference type="EMBL" id="EGF89979.1"/>
    </source>
</evidence>
<sequence length="64" mass="6968">MFVVSLPGVVDTAAVDSLKDCLIAQLQSKASCRLDGGSVERIGTAGLQLLWSAKQSFWRWWTGI</sequence>
<organism evidence="2 3">
    <name type="scientific">Asticcacaulis biprosthecium C19</name>
    <dbReference type="NCBI Taxonomy" id="715226"/>
    <lineage>
        <taxon>Bacteria</taxon>
        <taxon>Pseudomonadati</taxon>
        <taxon>Pseudomonadota</taxon>
        <taxon>Alphaproteobacteria</taxon>
        <taxon>Caulobacterales</taxon>
        <taxon>Caulobacteraceae</taxon>
        <taxon>Asticcacaulis</taxon>
    </lineage>
</organism>
<dbReference type="AlphaFoldDB" id="F4QTA9"/>
<dbReference type="RefSeq" id="WP_006275178.1">
    <property type="nucleotide sequence ID" value="NZ_GL883080.1"/>
</dbReference>
<dbReference type="InterPro" id="IPR058548">
    <property type="entry name" value="MlaB-like_STAS"/>
</dbReference>
<dbReference type="STRING" id="715226.ABI_44060"/>
<dbReference type="PROSITE" id="PS50801">
    <property type="entry name" value="STAS"/>
    <property type="match status" value="1"/>
</dbReference>
<dbReference type="Proteomes" id="UP000006512">
    <property type="component" value="Unassembled WGS sequence"/>
</dbReference>
<gene>
    <name evidence="2" type="ORF">ABI_44060</name>
</gene>
<accession>F4QTA9</accession>